<organism evidence="2 3">
    <name type="scientific">Natronosalvus hydrolyticus</name>
    <dbReference type="NCBI Taxonomy" id="2979988"/>
    <lineage>
        <taxon>Archaea</taxon>
        <taxon>Methanobacteriati</taxon>
        <taxon>Methanobacteriota</taxon>
        <taxon>Stenosarchaea group</taxon>
        <taxon>Halobacteria</taxon>
        <taxon>Halobacteriales</taxon>
        <taxon>Natrialbaceae</taxon>
        <taxon>Natronosalvus</taxon>
    </lineage>
</organism>
<comment type="caution">
    <text evidence="2">The sequence shown here is derived from an EMBL/GenBank/DDBJ whole genome shotgun (WGS) entry which is preliminary data.</text>
</comment>
<keyword evidence="3" id="KW-1185">Reference proteome</keyword>
<evidence type="ECO:0000313" key="3">
    <source>
        <dbReference type="Proteomes" id="UP001321047"/>
    </source>
</evidence>
<dbReference type="RefSeq" id="WP_342810535.1">
    <property type="nucleotide sequence ID" value="NZ_JAOPJZ010000034.1"/>
</dbReference>
<proteinExistence type="predicted"/>
<dbReference type="Proteomes" id="UP001321047">
    <property type="component" value="Unassembled WGS sequence"/>
</dbReference>
<reference evidence="2 3" key="1">
    <citation type="submission" date="2022-09" db="EMBL/GenBank/DDBJ databases">
        <title>Enrichment on poylsaccharides allowed isolation of novel metabolic and taxonomic groups of Haloarchaea.</title>
        <authorList>
            <person name="Sorokin D.Y."/>
            <person name="Elcheninov A.G."/>
            <person name="Khizhniak T.V."/>
            <person name="Kolganova T.V."/>
            <person name="Kublanov I.V."/>
        </authorList>
    </citation>
    <scope>NUCLEOTIDE SEQUENCE [LARGE SCALE GENOMIC DNA]</scope>
    <source>
        <strain evidence="2 3">AArc-curdl1</strain>
    </source>
</reference>
<dbReference type="EMBL" id="JAOPJZ010000034">
    <property type="protein sequence ID" value="MCU4754233.1"/>
    <property type="molecule type" value="Genomic_DNA"/>
</dbReference>
<name>A0AAP2ZBW6_9EURY</name>
<sequence length="85" mass="9526">MNIDETDPLFYLKFAVALFISIALIPVIVEISAVKRALAVDILSIGFSVDGGWELRLIFILMAIMIMLLIPSWGILKIVFEDTTR</sequence>
<feature type="transmembrane region" description="Helical" evidence="1">
    <location>
        <begin position="12"/>
        <end position="34"/>
    </location>
</feature>
<accession>A0AAP2ZBW6</accession>
<keyword evidence="1" id="KW-1133">Transmembrane helix</keyword>
<dbReference type="AlphaFoldDB" id="A0AAP2ZBW6"/>
<feature type="transmembrane region" description="Helical" evidence="1">
    <location>
        <begin position="55"/>
        <end position="76"/>
    </location>
</feature>
<keyword evidence="1" id="KW-0812">Transmembrane</keyword>
<protein>
    <submittedName>
        <fullName evidence="2">Uncharacterized protein</fullName>
    </submittedName>
</protein>
<gene>
    <name evidence="2" type="ORF">OB919_19995</name>
</gene>
<evidence type="ECO:0000313" key="2">
    <source>
        <dbReference type="EMBL" id="MCU4754233.1"/>
    </source>
</evidence>
<keyword evidence="1" id="KW-0472">Membrane</keyword>
<evidence type="ECO:0000256" key="1">
    <source>
        <dbReference type="SAM" id="Phobius"/>
    </source>
</evidence>